<comment type="caution">
    <text evidence="2">The sequence shown here is derived from an EMBL/GenBank/DDBJ whole genome shotgun (WGS) entry which is preliminary data.</text>
</comment>
<proteinExistence type="predicted"/>
<dbReference type="EMBL" id="BAABCE010000027">
    <property type="protein sequence ID" value="GAA3590647.1"/>
    <property type="molecule type" value="Genomic_DNA"/>
</dbReference>
<evidence type="ECO:0000313" key="2">
    <source>
        <dbReference type="EMBL" id="GAA3590647.1"/>
    </source>
</evidence>
<evidence type="ECO:0000313" key="3">
    <source>
        <dbReference type="Proteomes" id="UP001500707"/>
    </source>
</evidence>
<gene>
    <name evidence="2" type="ORF">GCM10022295_85350</name>
</gene>
<keyword evidence="3" id="KW-1185">Reference proteome</keyword>
<dbReference type="Proteomes" id="UP001500707">
    <property type="component" value="Unassembled WGS sequence"/>
</dbReference>
<protein>
    <submittedName>
        <fullName evidence="2">Uncharacterized protein</fullName>
    </submittedName>
</protein>
<feature type="coiled-coil region" evidence="1">
    <location>
        <begin position="22"/>
        <end position="49"/>
    </location>
</feature>
<keyword evidence="1" id="KW-0175">Coiled coil</keyword>
<reference evidence="3" key="1">
    <citation type="journal article" date="2019" name="Int. J. Syst. Evol. Microbiol.">
        <title>The Global Catalogue of Microorganisms (GCM) 10K type strain sequencing project: providing services to taxonomists for standard genome sequencing and annotation.</title>
        <authorList>
            <consortium name="The Broad Institute Genomics Platform"/>
            <consortium name="The Broad Institute Genome Sequencing Center for Infectious Disease"/>
            <person name="Wu L."/>
            <person name="Ma J."/>
        </authorList>
    </citation>
    <scope>NUCLEOTIDE SEQUENCE [LARGE SCALE GENOMIC DNA]</scope>
    <source>
        <strain evidence="3">JCM 17656</strain>
    </source>
</reference>
<evidence type="ECO:0000256" key="1">
    <source>
        <dbReference type="SAM" id="Coils"/>
    </source>
</evidence>
<dbReference type="RefSeq" id="WP_346186298.1">
    <property type="nucleotide sequence ID" value="NZ_BAABCE010000027.1"/>
</dbReference>
<organism evidence="2 3">
    <name type="scientific">Streptomyces osmaniensis</name>
    <dbReference type="NCBI Taxonomy" id="593134"/>
    <lineage>
        <taxon>Bacteria</taxon>
        <taxon>Bacillati</taxon>
        <taxon>Actinomycetota</taxon>
        <taxon>Actinomycetes</taxon>
        <taxon>Kitasatosporales</taxon>
        <taxon>Streptomycetaceae</taxon>
        <taxon>Streptomyces</taxon>
    </lineage>
</organism>
<sequence>MFDDDYTFASAMADCPVHSKQHEEFEAQYAQYQDELQRLNRRLLRQLDLPGSRSARAVNV</sequence>
<accession>A0ABP6YU17</accession>
<name>A0ABP6YU17_9ACTN</name>